<keyword evidence="1" id="KW-0175">Coiled coil</keyword>
<evidence type="ECO:0000313" key="4">
    <source>
        <dbReference type="Proteomes" id="UP000691718"/>
    </source>
</evidence>
<evidence type="ECO:0000313" key="3">
    <source>
        <dbReference type="EMBL" id="CAG5039340.1"/>
    </source>
</evidence>
<feature type="region of interest" description="Disordered" evidence="2">
    <location>
        <begin position="1"/>
        <end position="33"/>
    </location>
</feature>
<evidence type="ECO:0000256" key="1">
    <source>
        <dbReference type="SAM" id="Coils"/>
    </source>
</evidence>
<organism evidence="3 4">
    <name type="scientific">Parnassius apollo</name>
    <name type="common">Apollo butterfly</name>
    <name type="synonym">Papilio apollo</name>
    <dbReference type="NCBI Taxonomy" id="110799"/>
    <lineage>
        <taxon>Eukaryota</taxon>
        <taxon>Metazoa</taxon>
        <taxon>Ecdysozoa</taxon>
        <taxon>Arthropoda</taxon>
        <taxon>Hexapoda</taxon>
        <taxon>Insecta</taxon>
        <taxon>Pterygota</taxon>
        <taxon>Neoptera</taxon>
        <taxon>Endopterygota</taxon>
        <taxon>Lepidoptera</taxon>
        <taxon>Glossata</taxon>
        <taxon>Ditrysia</taxon>
        <taxon>Papilionoidea</taxon>
        <taxon>Papilionidae</taxon>
        <taxon>Parnassiinae</taxon>
        <taxon>Parnassini</taxon>
        <taxon>Parnassius</taxon>
        <taxon>Parnassius</taxon>
    </lineage>
</organism>
<evidence type="ECO:0000256" key="2">
    <source>
        <dbReference type="SAM" id="MobiDB-lite"/>
    </source>
</evidence>
<feature type="coiled-coil region" evidence="1">
    <location>
        <begin position="98"/>
        <end position="139"/>
    </location>
</feature>
<name>A0A8S3XV51_PARAO</name>
<dbReference type="Proteomes" id="UP000691718">
    <property type="component" value="Unassembled WGS sequence"/>
</dbReference>
<protein>
    <submittedName>
        <fullName evidence="3">(apollo) hypothetical protein</fullName>
    </submittedName>
</protein>
<gene>
    <name evidence="3" type="ORF">PAPOLLO_LOCUS21605</name>
</gene>
<accession>A0A8S3XV51</accession>
<keyword evidence="4" id="KW-1185">Reference proteome</keyword>
<sequence length="245" mass="28359">MPSDIDGINKAMNQDAGGKRKPPKRSEDMQRENDDFYKPFYKLNYKRVFPELMGIAEYTVFIESRKVGVKLGNANPLILAGIFKNEIKGVTNIGRMDISELKQQNANIQSTNIEMEKALTFISTQYEDMNTKITNLERERKENYNYILSLENRLGDMQKRLMSTVIEFRNLPIPAQNIKQETQKDLCDLVQKIYDVLNQSTASDLLDINEINTQKSVEDINTYFSRKRLGNTTGIRYLFQIICFA</sequence>
<dbReference type="AlphaFoldDB" id="A0A8S3XV51"/>
<reference evidence="3" key="1">
    <citation type="submission" date="2021-04" db="EMBL/GenBank/DDBJ databases">
        <authorList>
            <person name="Tunstrom K."/>
        </authorList>
    </citation>
    <scope>NUCLEOTIDE SEQUENCE</scope>
</reference>
<comment type="caution">
    <text evidence="3">The sequence shown here is derived from an EMBL/GenBank/DDBJ whole genome shotgun (WGS) entry which is preliminary data.</text>
</comment>
<proteinExistence type="predicted"/>
<feature type="compositionally biased region" description="Basic and acidic residues" evidence="2">
    <location>
        <begin position="24"/>
        <end position="33"/>
    </location>
</feature>
<dbReference type="EMBL" id="CAJQZP010001331">
    <property type="protein sequence ID" value="CAG5039340.1"/>
    <property type="molecule type" value="Genomic_DNA"/>
</dbReference>